<keyword evidence="3" id="KW-0808">Transferase</keyword>
<dbReference type="Pfam" id="PF00581">
    <property type="entry name" value="Rhodanese"/>
    <property type="match status" value="1"/>
</dbReference>
<name>A0A368YAA8_9BURK</name>
<dbReference type="CDD" id="cd00158">
    <property type="entry name" value="RHOD"/>
    <property type="match status" value="1"/>
</dbReference>
<dbReference type="PANTHER" id="PTHR43031:SF18">
    <property type="entry name" value="RHODANESE-RELATED SULFURTRANSFERASES"/>
    <property type="match status" value="1"/>
</dbReference>
<feature type="signal peptide" evidence="1">
    <location>
        <begin position="1"/>
        <end position="29"/>
    </location>
</feature>
<dbReference type="SUPFAM" id="SSF52821">
    <property type="entry name" value="Rhodanese/Cell cycle control phosphatase"/>
    <property type="match status" value="1"/>
</dbReference>
<dbReference type="AlphaFoldDB" id="A0A368YAA8"/>
<dbReference type="PANTHER" id="PTHR43031">
    <property type="entry name" value="FAD-DEPENDENT OXIDOREDUCTASE"/>
    <property type="match status" value="1"/>
</dbReference>
<sequence>MNFVIDNWMLFTVALVSASLLLWPMVSGAAGASALTPAGAVQLINREKAVVVDVSEEAEFAAGHVVGAKNVPFGQLDTKLPAVVKNKGVPLLLVCPTGARANRAVAAAKKLGYENAQAVGGGMKGWRDAGLPVEKA</sequence>
<dbReference type="PROSITE" id="PS50206">
    <property type="entry name" value="RHODANESE_3"/>
    <property type="match status" value="1"/>
</dbReference>
<dbReference type="GO" id="GO:0016740">
    <property type="term" value="F:transferase activity"/>
    <property type="evidence" value="ECO:0007669"/>
    <property type="project" value="UniProtKB-KW"/>
</dbReference>
<evidence type="ECO:0000313" key="4">
    <source>
        <dbReference type="Proteomes" id="UP000252884"/>
    </source>
</evidence>
<evidence type="ECO:0000256" key="1">
    <source>
        <dbReference type="SAM" id="SignalP"/>
    </source>
</evidence>
<dbReference type="SMART" id="SM00450">
    <property type="entry name" value="RHOD"/>
    <property type="match status" value="1"/>
</dbReference>
<keyword evidence="1" id="KW-0732">Signal</keyword>
<dbReference type="RefSeq" id="WP_114466214.1">
    <property type="nucleotide sequence ID" value="NZ_QPJK01000001.1"/>
</dbReference>
<evidence type="ECO:0000313" key="3">
    <source>
        <dbReference type="EMBL" id="RCW76276.1"/>
    </source>
</evidence>
<dbReference type="Gene3D" id="3.40.250.10">
    <property type="entry name" value="Rhodanese-like domain"/>
    <property type="match status" value="1"/>
</dbReference>
<reference evidence="3 4" key="1">
    <citation type="submission" date="2018-07" db="EMBL/GenBank/DDBJ databases">
        <title>Genomic Encyclopedia of Type Strains, Phase IV (KMG-IV): sequencing the most valuable type-strain genomes for metagenomic binning, comparative biology and taxonomic classification.</title>
        <authorList>
            <person name="Goeker M."/>
        </authorList>
    </citation>
    <scope>NUCLEOTIDE SEQUENCE [LARGE SCALE GENOMIC DNA]</scope>
    <source>
        <strain evidence="3 4">DSM 21634</strain>
    </source>
</reference>
<feature type="chain" id="PRO_5017083346" evidence="1">
    <location>
        <begin position="30"/>
        <end position="136"/>
    </location>
</feature>
<dbReference type="EMBL" id="QPJK01000001">
    <property type="protein sequence ID" value="RCW76276.1"/>
    <property type="molecule type" value="Genomic_DNA"/>
</dbReference>
<organism evidence="3 4">
    <name type="scientific">Pseudorhodoferax soli</name>
    <dbReference type="NCBI Taxonomy" id="545864"/>
    <lineage>
        <taxon>Bacteria</taxon>
        <taxon>Pseudomonadati</taxon>
        <taxon>Pseudomonadota</taxon>
        <taxon>Betaproteobacteria</taxon>
        <taxon>Burkholderiales</taxon>
        <taxon>Comamonadaceae</taxon>
    </lineage>
</organism>
<dbReference type="InterPro" id="IPR050229">
    <property type="entry name" value="GlpE_sulfurtransferase"/>
</dbReference>
<accession>A0A368YAA8</accession>
<comment type="caution">
    <text evidence="3">The sequence shown here is derived from an EMBL/GenBank/DDBJ whole genome shotgun (WGS) entry which is preliminary data.</text>
</comment>
<dbReference type="InterPro" id="IPR036873">
    <property type="entry name" value="Rhodanese-like_dom_sf"/>
</dbReference>
<feature type="domain" description="Rhodanese" evidence="2">
    <location>
        <begin position="45"/>
        <end position="135"/>
    </location>
</feature>
<dbReference type="InterPro" id="IPR001763">
    <property type="entry name" value="Rhodanese-like_dom"/>
</dbReference>
<proteinExistence type="predicted"/>
<dbReference type="OrthoDB" id="1445766at2"/>
<keyword evidence="4" id="KW-1185">Reference proteome</keyword>
<gene>
    <name evidence="3" type="ORF">DES41_101882</name>
</gene>
<protein>
    <submittedName>
        <fullName evidence="3">Rhodanese-related sulfurtransferase</fullName>
    </submittedName>
</protein>
<evidence type="ECO:0000259" key="2">
    <source>
        <dbReference type="PROSITE" id="PS50206"/>
    </source>
</evidence>
<dbReference type="Proteomes" id="UP000252884">
    <property type="component" value="Unassembled WGS sequence"/>
</dbReference>